<evidence type="ECO:0000313" key="3">
    <source>
        <dbReference type="Proteomes" id="UP000008812"/>
    </source>
</evidence>
<dbReference type="KEGG" id="mat:MARTH_orf798"/>
<gene>
    <name evidence="2" type="primary">licA</name>
    <name evidence="2" type="ordered locus">MARTH_orf798</name>
</gene>
<sequence>MITKLPNQGFTNITYFDNEKKLFIKHKNYDSFNHKIDYFVLNNLPFAPEIIGSTKDELVTSWIEGKLILATKITDKQLQEIAHDLITLHDSKLLFPKENQIARRFKVYRGKIKELNRKIPILDQHYKIINKFLAEIDNSAPVHNDLWLANMIQTKNKIYITDWEYASMGDVHFDLAYFIESSNLDQRQEQLFLEAYGDDFEPKYLLAHKVIVNALIALWINARPEKPFDDSLYLNRVNKYVKAYLEQYR</sequence>
<dbReference type="Pfam" id="PF01636">
    <property type="entry name" value="APH"/>
    <property type="match status" value="1"/>
</dbReference>
<dbReference type="EMBL" id="CP001047">
    <property type="protein sequence ID" value="ACF07534.1"/>
    <property type="molecule type" value="Genomic_DNA"/>
</dbReference>
<protein>
    <submittedName>
        <fullName evidence="2">PTS lichenan-specific IIa component</fullName>
    </submittedName>
</protein>
<dbReference type="PANTHER" id="PTHR40086:SF1">
    <property type="entry name" value="CELL CYCLE REGULATOR CCRZ"/>
    <property type="match status" value="1"/>
</dbReference>
<dbReference type="Proteomes" id="UP000008812">
    <property type="component" value="Chromosome"/>
</dbReference>
<dbReference type="InterPro" id="IPR011009">
    <property type="entry name" value="Kinase-like_dom_sf"/>
</dbReference>
<evidence type="ECO:0000259" key="1">
    <source>
        <dbReference type="Pfam" id="PF01636"/>
    </source>
</evidence>
<proteinExistence type="predicted"/>
<dbReference type="InterPro" id="IPR052077">
    <property type="entry name" value="CcrZ_PhaseVar_Mediator"/>
</dbReference>
<feature type="domain" description="Aminoglycoside phosphotransferase" evidence="1">
    <location>
        <begin position="58"/>
        <end position="200"/>
    </location>
</feature>
<dbReference type="Gene3D" id="3.90.1200.10">
    <property type="match status" value="1"/>
</dbReference>
<reference evidence="2 3" key="1">
    <citation type="journal article" date="2008" name="Infect. Immun.">
        <title>Genome of Mycoplasma arthritidis.</title>
        <authorList>
            <person name="Dybvig K."/>
            <person name="Zuhua C."/>
            <person name="Lao P."/>
            <person name="Jordan D.S."/>
            <person name="French C.T."/>
            <person name="Tu A.H."/>
            <person name="Loraine A.E."/>
        </authorList>
    </citation>
    <scope>NUCLEOTIDE SEQUENCE [LARGE SCALE GENOMIC DNA]</scope>
    <source>
        <strain evidence="2 3">158L3-1</strain>
    </source>
</reference>
<organism evidence="2 3">
    <name type="scientific">Metamycoplasma arthritidis (strain 158L3-1)</name>
    <name type="common">Mycoplasma arthritidis</name>
    <dbReference type="NCBI Taxonomy" id="243272"/>
    <lineage>
        <taxon>Bacteria</taxon>
        <taxon>Bacillati</taxon>
        <taxon>Mycoplasmatota</taxon>
        <taxon>Mycoplasmoidales</taxon>
        <taxon>Metamycoplasmataceae</taxon>
        <taxon>Metamycoplasma</taxon>
    </lineage>
</organism>
<name>B3PND2_META1</name>
<dbReference type="STRING" id="243272.MARTH_orf798"/>
<dbReference type="AlphaFoldDB" id="B3PND2"/>
<keyword evidence="3" id="KW-1185">Reference proteome</keyword>
<dbReference type="eggNOG" id="COG0510">
    <property type="taxonomic scope" value="Bacteria"/>
</dbReference>
<dbReference type="SUPFAM" id="SSF56112">
    <property type="entry name" value="Protein kinase-like (PK-like)"/>
    <property type="match status" value="1"/>
</dbReference>
<dbReference type="RefSeq" id="WP_012498491.1">
    <property type="nucleotide sequence ID" value="NC_011025.1"/>
</dbReference>
<dbReference type="PANTHER" id="PTHR40086">
    <property type="entry name" value="PHOSPHOTRANSFERASE YTMP-RELATED"/>
    <property type="match status" value="1"/>
</dbReference>
<evidence type="ECO:0000313" key="2">
    <source>
        <dbReference type="EMBL" id="ACF07534.1"/>
    </source>
</evidence>
<dbReference type="InterPro" id="IPR002575">
    <property type="entry name" value="Aminoglycoside_PTrfase"/>
</dbReference>
<accession>B3PND2</accession>
<dbReference type="HOGENOM" id="CLU_1123571_0_0_14"/>